<dbReference type="InParanoid" id="A0A177C172"/>
<reference evidence="2 3" key="1">
    <citation type="submission" date="2016-05" db="EMBL/GenBank/DDBJ databases">
        <title>Comparative analysis of secretome profiles of manganese(II)-oxidizing ascomycete fungi.</title>
        <authorList>
            <consortium name="DOE Joint Genome Institute"/>
            <person name="Zeiner C.A."/>
            <person name="Purvine S.O."/>
            <person name="Zink E.M."/>
            <person name="Wu S."/>
            <person name="Pasa-Tolic L."/>
            <person name="Chaput D.L."/>
            <person name="Haridas S."/>
            <person name="Grigoriev I.V."/>
            <person name="Santelli C.M."/>
            <person name="Hansel C.M."/>
        </authorList>
    </citation>
    <scope>NUCLEOTIDE SEQUENCE [LARGE SCALE GENOMIC DNA]</scope>
    <source>
        <strain evidence="2 3">AP3s5-JAC2a</strain>
    </source>
</reference>
<gene>
    <name evidence="2" type="ORF">CC84DRAFT_273676</name>
</gene>
<dbReference type="Proteomes" id="UP000077069">
    <property type="component" value="Unassembled WGS sequence"/>
</dbReference>
<protein>
    <submittedName>
        <fullName evidence="2">Uncharacterized protein</fullName>
    </submittedName>
</protein>
<name>A0A177C172_9PLEO</name>
<dbReference type="GeneID" id="28769187"/>
<dbReference type="RefSeq" id="XP_018031326.1">
    <property type="nucleotide sequence ID" value="XM_018185701.1"/>
</dbReference>
<organism evidence="2 3">
    <name type="scientific">Paraphaeosphaeria sporulosa</name>
    <dbReference type="NCBI Taxonomy" id="1460663"/>
    <lineage>
        <taxon>Eukaryota</taxon>
        <taxon>Fungi</taxon>
        <taxon>Dikarya</taxon>
        <taxon>Ascomycota</taxon>
        <taxon>Pezizomycotina</taxon>
        <taxon>Dothideomycetes</taxon>
        <taxon>Pleosporomycetidae</taxon>
        <taxon>Pleosporales</taxon>
        <taxon>Massarineae</taxon>
        <taxon>Didymosphaeriaceae</taxon>
        <taxon>Paraphaeosphaeria</taxon>
    </lineage>
</organism>
<dbReference type="EMBL" id="KV441558">
    <property type="protein sequence ID" value="OAG00961.1"/>
    <property type="molecule type" value="Genomic_DNA"/>
</dbReference>
<proteinExistence type="predicted"/>
<feature type="compositionally biased region" description="Polar residues" evidence="1">
    <location>
        <begin position="66"/>
        <end position="75"/>
    </location>
</feature>
<feature type="region of interest" description="Disordered" evidence="1">
    <location>
        <begin position="1"/>
        <end position="40"/>
    </location>
</feature>
<feature type="compositionally biased region" description="Basic residues" evidence="1">
    <location>
        <begin position="1"/>
        <end position="21"/>
    </location>
</feature>
<sequence>MPPMPKRRGHSFPRLKSKPRRPSLPPSPPRRTKLSTPSIRRRSSWTASWLRSSKSWMPRRPATAKLSKSYQARTRSTPSCRKITLLVVSKAMVTRPAFRSWKPQLQALNRPRVMFPAKSQHCKSLSLRRRRL</sequence>
<evidence type="ECO:0000313" key="2">
    <source>
        <dbReference type="EMBL" id="OAG00961.1"/>
    </source>
</evidence>
<accession>A0A177C172</accession>
<evidence type="ECO:0000256" key="1">
    <source>
        <dbReference type="SAM" id="MobiDB-lite"/>
    </source>
</evidence>
<evidence type="ECO:0000313" key="3">
    <source>
        <dbReference type="Proteomes" id="UP000077069"/>
    </source>
</evidence>
<dbReference type="AlphaFoldDB" id="A0A177C172"/>
<feature type="region of interest" description="Disordered" evidence="1">
    <location>
        <begin position="56"/>
        <end position="75"/>
    </location>
</feature>
<keyword evidence="3" id="KW-1185">Reference proteome</keyword>